<proteinExistence type="predicted"/>
<dbReference type="AlphaFoldDB" id="A0AAD5N287"/>
<sequence length="191" mass="21944">MAVRIAANEDIMDVVMDEEDSGINLDEDAVRNNADTKKSAKSMYQVVEVEEGYSWEPDRRARSVVYWWTATPPAYGYVEVTLKISTLTKSKKPIVTEAWVTLNKHRHSIHLRHVPTGVGFHGFLDSIYKLDSLLALREEIDHGRIQTAEEFLLKIWTVHFGKRCVLTRFYKTSFYPCVKSVQNYPSGQSCK</sequence>
<accession>A0AAD5N287</accession>
<evidence type="ECO:0000313" key="1">
    <source>
        <dbReference type="EMBL" id="KAJ1359811.1"/>
    </source>
</evidence>
<keyword evidence="3" id="KW-1185">Reference proteome</keyword>
<name>A0AAD5N287_PARTN</name>
<comment type="caution">
    <text evidence="2">The sequence shown here is derived from an EMBL/GenBank/DDBJ whole genome shotgun (WGS) entry which is preliminary data.</text>
</comment>
<organism evidence="2 3">
    <name type="scientific">Parelaphostrongylus tenuis</name>
    <name type="common">Meningeal worm</name>
    <dbReference type="NCBI Taxonomy" id="148309"/>
    <lineage>
        <taxon>Eukaryota</taxon>
        <taxon>Metazoa</taxon>
        <taxon>Ecdysozoa</taxon>
        <taxon>Nematoda</taxon>
        <taxon>Chromadorea</taxon>
        <taxon>Rhabditida</taxon>
        <taxon>Rhabditina</taxon>
        <taxon>Rhabditomorpha</taxon>
        <taxon>Strongyloidea</taxon>
        <taxon>Metastrongylidae</taxon>
        <taxon>Parelaphostrongylus</taxon>
    </lineage>
</organism>
<dbReference type="EMBL" id="JAHQIW010003707">
    <property type="protein sequence ID" value="KAJ1359811.1"/>
    <property type="molecule type" value="Genomic_DNA"/>
</dbReference>
<dbReference type="Proteomes" id="UP001196413">
    <property type="component" value="Unassembled WGS sequence"/>
</dbReference>
<evidence type="ECO:0000313" key="3">
    <source>
        <dbReference type="Proteomes" id="UP001196413"/>
    </source>
</evidence>
<dbReference type="EMBL" id="JAHQIW010003708">
    <property type="protein sequence ID" value="KAJ1359812.1"/>
    <property type="molecule type" value="Genomic_DNA"/>
</dbReference>
<evidence type="ECO:0000313" key="2">
    <source>
        <dbReference type="EMBL" id="KAJ1359812.1"/>
    </source>
</evidence>
<protein>
    <submittedName>
        <fullName evidence="2">Uncharacterized protein</fullName>
    </submittedName>
</protein>
<gene>
    <name evidence="1" type="ORF">KIN20_018613</name>
    <name evidence="2" type="ORF">KIN20_018616</name>
</gene>
<reference evidence="2" key="1">
    <citation type="submission" date="2021-06" db="EMBL/GenBank/DDBJ databases">
        <title>Parelaphostrongylus tenuis whole genome reference sequence.</title>
        <authorList>
            <person name="Garwood T.J."/>
            <person name="Larsen P.A."/>
            <person name="Fountain-Jones N.M."/>
            <person name="Garbe J.R."/>
            <person name="Macchietto M.G."/>
            <person name="Kania S.A."/>
            <person name="Gerhold R.W."/>
            <person name="Richards J.E."/>
            <person name="Wolf T.M."/>
        </authorList>
    </citation>
    <scope>NUCLEOTIDE SEQUENCE</scope>
    <source>
        <strain evidence="2">MNPRO001-30</strain>
        <tissue evidence="2">Meninges</tissue>
    </source>
</reference>